<keyword evidence="1" id="KW-0472">Membrane</keyword>
<gene>
    <name evidence="2" type="ORF">XENORESO_005954</name>
</gene>
<keyword evidence="1" id="KW-0812">Transmembrane</keyword>
<reference evidence="2 3" key="1">
    <citation type="submission" date="2021-06" db="EMBL/GenBank/DDBJ databases">
        <authorList>
            <person name="Palmer J.M."/>
        </authorList>
    </citation>
    <scope>NUCLEOTIDE SEQUENCE [LARGE SCALE GENOMIC DNA]</scope>
    <source>
        <strain evidence="2 3">XR_2019</strain>
        <tissue evidence="2">Muscle</tissue>
    </source>
</reference>
<keyword evidence="1" id="KW-1133">Transmembrane helix</keyword>
<protein>
    <submittedName>
        <fullName evidence="2">Uncharacterized protein</fullName>
    </submittedName>
</protein>
<evidence type="ECO:0000313" key="3">
    <source>
        <dbReference type="Proteomes" id="UP001444071"/>
    </source>
</evidence>
<dbReference type="Proteomes" id="UP001444071">
    <property type="component" value="Unassembled WGS sequence"/>
</dbReference>
<keyword evidence="3" id="KW-1185">Reference proteome</keyword>
<evidence type="ECO:0000256" key="1">
    <source>
        <dbReference type="SAM" id="Phobius"/>
    </source>
</evidence>
<feature type="transmembrane region" description="Helical" evidence="1">
    <location>
        <begin position="88"/>
        <end position="106"/>
    </location>
</feature>
<dbReference type="EMBL" id="JAHRIM010052127">
    <property type="protein sequence ID" value="MEQ2269543.1"/>
    <property type="molecule type" value="Genomic_DNA"/>
</dbReference>
<name>A0ABV0WL04_9TELE</name>
<proteinExistence type="predicted"/>
<sequence>MQDVTKMLFHVFIKVRHTLFSVPTGPSEPAANMEVSDSAGMHPQSTPDTPCSVSSLTVWKGSRGHAWVWTQVHSFTAGFKTPRVLDHAVTHLVVLLAAPYLGFWHWTVRMHGST</sequence>
<comment type="caution">
    <text evidence="2">The sequence shown here is derived from an EMBL/GenBank/DDBJ whole genome shotgun (WGS) entry which is preliminary data.</text>
</comment>
<organism evidence="2 3">
    <name type="scientific">Xenotaenia resolanae</name>
    <dbReference type="NCBI Taxonomy" id="208358"/>
    <lineage>
        <taxon>Eukaryota</taxon>
        <taxon>Metazoa</taxon>
        <taxon>Chordata</taxon>
        <taxon>Craniata</taxon>
        <taxon>Vertebrata</taxon>
        <taxon>Euteleostomi</taxon>
        <taxon>Actinopterygii</taxon>
        <taxon>Neopterygii</taxon>
        <taxon>Teleostei</taxon>
        <taxon>Neoteleostei</taxon>
        <taxon>Acanthomorphata</taxon>
        <taxon>Ovalentaria</taxon>
        <taxon>Atherinomorphae</taxon>
        <taxon>Cyprinodontiformes</taxon>
        <taxon>Goodeidae</taxon>
        <taxon>Xenotaenia</taxon>
    </lineage>
</organism>
<evidence type="ECO:0000313" key="2">
    <source>
        <dbReference type="EMBL" id="MEQ2269543.1"/>
    </source>
</evidence>
<accession>A0ABV0WL04</accession>